<keyword evidence="8 12" id="KW-0472">Membrane</keyword>
<reference evidence="15 16" key="1">
    <citation type="submission" date="2009-08" db="EMBL/GenBank/DDBJ databases">
        <authorList>
            <person name="Muzny D."/>
            <person name="Qin X."/>
            <person name="Deng J."/>
            <person name="Jiang H."/>
            <person name="Liu Y."/>
            <person name="Qu J."/>
            <person name="Song X.-Z."/>
            <person name="Zhang L."/>
            <person name="Thornton R."/>
            <person name="Coyle M."/>
            <person name="Francisco L."/>
            <person name="Jackson L."/>
            <person name="Javaid M."/>
            <person name="Korchina V."/>
            <person name="Kovar C."/>
            <person name="Mata R."/>
            <person name="Mathew T."/>
            <person name="Ngo R."/>
            <person name="Nguyen L."/>
            <person name="Nguyen N."/>
            <person name="Okwuonu G."/>
            <person name="Ongeri F."/>
            <person name="Pham C."/>
            <person name="Simmons D."/>
            <person name="Wilczek-Boney K."/>
            <person name="Hale W."/>
            <person name="Jakkamsetti A."/>
            <person name="Pham P."/>
            <person name="Ruth R."/>
            <person name="San Lucas F."/>
            <person name="Warren J."/>
            <person name="Zhang J."/>
            <person name="Zhao Z."/>
            <person name="Zhou C."/>
            <person name="Zhu D."/>
            <person name="Lee S."/>
            <person name="Bess C."/>
            <person name="Blankenburg K."/>
            <person name="Forbes L."/>
            <person name="Fu Q."/>
            <person name="Gubbala S."/>
            <person name="Hirani K."/>
            <person name="Jayaseelan J.C."/>
            <person name="Lara F."/>
            <person name="Munidasa M."/>
            <person name="Palculict T."/>
            <person name="Patil S."/>
            <person name="Pu L.-L."/>
            <person name="Saada N."/>
            <person name="Tang L."/>
            <person name="Weissenberger G."/>
            <person name="Zhu Y."/>
            <person name="Hemphill L."/>
            <person name="Shang Y."/>
            <person name="Youmans B."/>
            <person name="Ayvaz T."/>
            <person name="Ross M."/>
            <person name="Santibanez J."/>
            <person name="Aqrawi P."/>
            <person name="Gross S."/>
            <person name="Joshi V."/>
            <person name="Fowler G."/>
            <person name="Nazareth L."/>
            <person name="Reid J."/>
            <person name="Worley K."/>
            <person name="Petrosino J."/>
            <person name="Highlander S."/>
            <person name="Gibbs R."/>
        </authorList>
    </citation>
    <scope>NUCLEOTIDE SEQUENCE [LARGE SCALE GENOMIC DNA]</scope>
    <source>
        <strain evidence="15 16">ATCC 49175</strain>
    </source>
</reference>
<keyword evidence="5 12" id="KW-0732">Signal</keyword>
<dbReference type="Proteomes" id="UP000005926">
    <property type="component" value="Unassembled WGS sequence"/>
</dbReference>
<keyword evidence="9" id="KW-0564">Palmitate</keyword>
<dbReference type="GeneID" id="78412313"/>
<evidence type="ECO:0000256" key="1">
    <source>
        <dbReference type="ARBA" id="ARBA00004651"/>
    </source>
</evidence>
<dbReference type="GO" id="GO:0005886">
    <property type="term" value="C:plasma membrane"/>
    <property type="evidence" value="ECO:0007669"/>
    <property type="project" value="UniProtKB-SubCell"/>
</dbReference>
<feature type="signal peptide" evidence="13">
    <location>
        <begin position="1"/>
        <end position="19"/>
    </location>
</feature>
<evidence type="ECO:0000256" key="13">
    <source>
        <dbReference type="SAM" id="SignalP"/>
    </source>
</evidence>
<dbReference type="STRING" id="638301.HMPREF0444_1573"/>
<keyword evidence="10 12" id="KW-0143">Chaperone</keyword>
<dbReference type="EMBL" id="ACKZ01000022">
    <property type="protein sequence ID" value="EEW36698.1"/>
    <property type="molecule type" value="Genomic_DNA"/>
</dbReference>
<feature type="transmembrane region" description="Helical" evidence="12">
    <location>
        <begin position="200"/>
        <end position="225"/>
    </location>
</feature>
<dbReference type="InterPro" id="IPR028055">
    <property type="entry name" value="YidC/Oxa/ALB_C"/>
</dbReference>
<organism evidence="15 16">
    <name type="scientific">Granulicatella adiacens ATCC 49175</name>
    <dbReference type="NCBI Taxonomy" id="638301"/>
    <lineage>
        <taxon>Bacteria</taxon>
        <taxon>Bacillati</taxon>
        <taxon>Bacillota</taxon>
        <taxon>Bacilli</taxon>
        <taxon>Lactobacillales</taxon>
        <taxon>Carnobacteriaceae</taxon>
        <taxon>Granulicatella</taxon>
    </lineage>
</organism>
<evidence type="ECO:0000313" key="15">
    <source>
        <dbReference type="EMBL" id="EEW36698.1"/>
    </source>
</evidence>
<dbReference type="GO" id="GO:0032977">
    <property type="term" value="F:membrane insertase activity"/>
    <property type="evidence" value="ECO:0007669"/>
    <property type="project" value="InterPro"/>
</dbReference>
<evidence type="ECO:0000256" key="12">
    <source>
        <dbReference type="HAMAP-Rule" id="MF_01811"/>
    </source>
</evidence>
<evidence type="ECO:0000313" key="16">
    <source>
        <dbReference type="Proteomes" id="UP000005926"/>
    </source>
</evidence>
<keyword evidence="16" id="KW-1185">Reference proteome</keyword>
<accession>C8NI28</accession>
<keyword evidence="3 12" id="KW-1003">Cell membrane</keyword>
<dbReference type="eggNOG" id="COG0706">
    <property type="taxonomic scope" value="Bacteria"/>
</dbReference>
<feature type="chain" id="PRO_5038696552" description="Membrane protein insertase YidC" evidence="13">
    <location>
        <begin position="20"/>
        <end position="270"/>
    </location>
</feature>
<evidence type="ECO:0000256" key="5">
    <source>
        <dbReference type="ARBA" id="ARBA00022729"/>
    </source>
</evidence>
<evidence type="ECO:0000256" key="11">
    <source>
        <dbReference type="ARBA" id="ARBA00023288"/>
    </source>
</evidence>
<comment type="caution">
    <text evidence="15">The sequence shown here is derived from an EMBL/GenBank/DDBJ whole genome shotgun (WGS) entry which is preliminary data.</text>
</comment>
<dbReference type="HOGENOM" id="CLU_036138_5_0_9"/>
<feature type="transmembrane region" description="Helical" evidence="12">
    <location>
        <begin position="168"/>
        <end position="188"/>
    </location>
</feature>
<comment type="caution">
    <text evidence="12">Lacks conserved residue(s) required for the propagation of feature annotation.</text>
</comment>
<feature type="domain" description="Membrane insertase YidC/Oxa/ALB C-terminal" evidence="14">
    <location>
        <begin position="57"/>
        <end position="238"/>
    </location>
</feature>
<keyword evidence="4 12" id="KW-0812">Transmembrane</keyword>
<gene>
    <name evidence="15" type="primary">spoIIIJ</name>
    <name evidence="12" type="synonym">yidC</name>
    <name evidence="15" type="ORF">HMPREF0444_1573</name>
</gene>
<dbReference type="InterPro" id="IPR047196">
    <property type="entry name" value="YidC_ALB_C"/>
</dbReference>
<dbReference type="GO" id="GO:0051205">
    <property type="term" value="P:protein insertion into membrane"/>
    <property type="evidence" value="ECO:0007669"/>
    <property type="project" value="TreeGrafter"/>
</dbReference>
<keyword evidence="7 12" id="KW-1133">Transmembrane helix</keyword>
<dbReference type="Pfam" id="PF02096">
    <property type="entry name" value="60KD_IMP"/>
    <property type="match status" value="1"/>
</dbReference>
<sequence>MKKKSQLILSLAVLTLFLAACGTSPVTESSTGFWDRIVLYNLSQFIIWLSDLFGGSYGLGIIFFTIITRLIMVPLMHFQYQSTRKQAILQPEIKALREKYSARDRATQEMLQAEMNALYEREGINQYAGCLPLLIQLPVMMALYQAISRTEVLKTGHFLWFQLDQPDPYFILPVLAAVTTFITTWLSMKMQDTGGAGKAMMYFMPVMILFMSLGLASALSLYWVVGNVFMVGQTLLLNNPFKFQEEQKAIIAEKKRRQKALEKAKRRHGK</sequence>
<dbReference type="GO" id="GO:0015031">
    <property type="term" value="P:protein transport"/>
    <property type="evidence" value="ECO:0007669"/>
    <property type="project" value="UniProtKB-KW"/>
</dbReference>
<dbReference type="PANTHER" id="PTHR12428:SF65">
    <property type="entry name" value="CYTOCHROME C OXIDASE ASSEMBLY PROTEIN COX18, MITOCHONDRIAL"/>
    <property type="match status" value="1"/>
</dbReference>
<keyword evidence="6 12" id="KW-0653">Protein transport</keyword>
<name>C8NI28_9LACT</name>
<evidence type="ECO:0000256" key="9">
    <source>
        <dbReference type="ARBA" id="ARBA00023139"/>
    </source>
</evidence>
<comment type="function">
    <text evidence="12">Required for the insertion and/or proper folding and/or complex formation of integral membrane proteins into the membrane. Involved in integration of membrane proteins that insert both dependently and independently of the Sec translocase complex, as well as at least some lipoproteins.</text>
</comment>
<dbReference type="PROSITE" id="PS51257">
    <property type="entry name" value="PROKAR_LIPOPROTEIN"/>
    <property type="match status" value="1"/>
</dbReference>
<protein>
    <recommendedName>
        <fullName evidence="12">Membrane protein insertase YidC</fullName>
    </recommendedName>
    <alternativeName>
        <fullName evidence="12">Foldase YidC</fullName>
    </alternativeName>
    <alternativeName>
        <fullName evidence="12">Membrane integrase YidC</fullName>
    </alternativeName>
    <alternativeName>
        <fullName evidence="12">Membrane protein YidC</fullName>
    </alternativeName>
</protein>
<evidence type="ECO:0000256" key="6">
    <source>
        <dbReference type="ARBA" id="ARBA00022927"/>
    </source>
</evidence>
<dbReference type="AlphaFoldDB" id="C8NI28"/>
<dbReference type="HAMAP" id="MF_01811">
    <property type="entry name" value="YidC_type2"/>
    <property type="match status" value="1"/>
</dbReference>
<evidence type="ECO:0000256" key="8">
    <source>
        <dbReference type="ARBA" id="ARBA00023136"/>
    </source>
</evidence>
<keyword evidence="11 12" id="KW-0449">Lipoprotein</keyword>
<dbReference type="PANTHER" id="PTHR12428">
    <property type="entry name" value="OXA1"/>
    <property type="match status" value="1"/>
</dbReference>
<keyword evidence="2 12" id="KW-0813">Transport</keyword>
<comment type="subcellular location">
    <subcellularLocation>
        <location evidence="1 12">Cell membrane</location>
        <topology evidence="1 12">Multi-pass membrane protein</topology>
    </subcellularLocation>
</comment>
<feature type="transmembrane region" description="Helical" evidence="12">
    <location>
        <begin position="46"/>
        <end position="72"/>
    </location>
</feature>
<evidence type="ECO:0000256" key="3">
    <source>
        <dbReference type="ARBA" id="ARBA00022475"/>
    </source>
</evidence>
<dbReference type="InterPro" id="IPR023060">
    <property type="entry name" value="YidC/YidC1/YidC2_Firmicutes"/>
</dbReference>
<evidence type="ECO:0000256" key="4">
    <source>
        <dbReference type="ARBA" id="ARBA00022692"/>
    </source>
</evidence>
<evidence type="ECO:0000256" key="7">
    <source>
        <dbReference type="ARBA" id="ARBA00022989"/>
    </source>
</evidence>
<evidence type="ECO:0000256" key="10">
    <source>
        <dbReference type="ARBA" id="ARBA00023186"/>
    </source>
</evidence>
<proteinExistence type="inferred from homology"/>
<comment type="similarity">
    <text evidence="12">Belongs to the OXA1/ALB3/YidC family. Type 2 subfamily.</text>
</comment>
<dbReference type="CDD" id="cd20070">
    <property type="entry name" value="5TM_YidC_Alb3"/>
    <property type="match status" value="1"/>
</dbReference>
<dbReference type="InterPro" id="IPR001708">
    <property type="entry name" value="YidC/ALB3/OXA1/COX18"/>
</dbReference>
<dbReference type="NCBIfam" id="TIGR03592">
    <property type="entry name" value="yidC_oxa1_cterm"/>
    <property type="match status" value="1"/>
</dbReference>
<evidence type="ECO:0000259" key="14">
    <source>
        <dbReference type="Pfam" id="PF02096"/>
    </source>
</evidence>
<evidence type="ECO:0000256" key="2">
    <source>
        <dbReference type="ARBA" id="ARBA00022448"/>
    </source>
</evidence>
<dbReference type="RefSeq" id="WP_005608210.1">
    <property type="nucleotide sequence ID" value="NZ_CP102283.1"/>
</dbReference>